<keyword evidence="8" id="KW-1185">Reference proteome</keyword>
<feature type="region of interest" description="Disordered" evidence="4">
    <location>
        <begin position="460"/>
        <end position="492"/>
    </location>
</feature>
<keyword evidence="2" id="KW-0597">Phosphoprotein</keyword>
<dbReference type="EMBL" id="CP089984">
    <property type="protein sequence ID" value="WXB20297.1"/>
    <property type="molecule type" value="Genomic_DNA"/>
</dbReference>
<dbReference type="SMART" id="SM00822">
    <property type="entry name" value="PKS_KR"/>
    <property type="match status" value="1"/>
</dbReference>
<dbReference type="Pfam" id="PF22621">
    <property type="entry name" value="CurL-like_PKS_C"/>
    <property type="match status" value="1"/>
</dbReference>
<evidence type="ECO:0000313" key="7">
    <source>
        <dbReference type="EMBL" id="WXB20297.1"/>
    </source>
</evidence>
<dbReference type="PROSITE" id="PS52004">
    <property type="entry name" value="KS3_2"/>
    <property type="match status" value="1"/>
</dbReference>
<dbReference type="Gene3D" id="3.40.50.720">
    <property type="entry name" value="NAD(P)-binding Rossmann-like Domain"/>
    <property type="match status" value="2"/>
</dbReference>
<dbReference type="CDD" id="cd00833">
    <property type="entry name" value="PKS"/>
    <property type="match status" value="1"/>
</dbReference>
<dbReference type="Pfam" id="PF02801">
    <property type="entry name" value="Ketoacyl-synt_C"/>
    <property type="match status" value="1"/>
</dbReference>
<dbReference type="Proteomes" id="UP001370348">
    <property type="component" value="Chromosome"/>
</dbReference>
<dbReference type="InterPro" id="IPR014031">
    <property type="entry name" value="Ketoacyl_synth_C"/>
</dbReference>
<dbReference type="InterPro" id="IPR014030">
    <property type="entry name" value="Ketoacyl_synth_N"/>
</dbReference>
<dbReference type="InterPro" id="IPR036291">
    <property type="entry name" value="NAD(P)-bd_dom_sf"/>
</dbReference>
<dbReference type="PROSITE" id="PS00012">
    <property type="entry name" value="PHOSPHOPANTETHEINE"/>
    <property type="match status" value="1"/>
</dbReference>
<dbReference type="Gene3D" id="3.40.366.10">
    <property type="entry name" value="Malonyl-Coenzyme A Acyl Carrier Protein, domain 2"/>
    <property type="match status" value="1"/>
</dbReference>
<dbReference type="InterPro" id="IPR032821">
    <property type="entry name" value="PKS_assoc"/>
</dbReference>
<dbReference type="SMART" id="SM01294">
    <property type="entry name" value="PKS_PP_betabranch"/>
    <property type="match status" value="1"/>
</dbReference>
<dbReference type="Pfam" id="PF08659">
    <property type="entry name" value="KR"/>
    <property type="match status" value="2"/>
</dbReference>
<keyword evidence="3" id="KW-0808">Transferase</keyword>
<keyword evidence="1" id="KW-0596">Phosphopantetheine</keyword>
<feature type="domain" description="Carrier" evidence="5">
    <location>
        <begin position="1597"/>
        <end position="1672"/>
    </location>
</feature>
<dbReference type="SUPFAM" id="SSF47336">
    <property type="entry name" value="ACP-like"/>
    <property type="match status" value="1"/>
</dbReference>
<dbReference type="InterPro" id="IPR020841">
    <property type="entry name" value="PKS_Beta-ketoAc_synthase_dom"/>
</dbReference>
<dbReference type="SMART" id="SM00825">
    <property type="entry name" value="PKS_KS"/>
    <property type="match status" value="1"/>
</dbReference>
<feature type="region of interest" description="Disordered" evidence="4">
    <location>
        <begin position="956"/>
        <end position="1007"/>
    </location>
</feature>
<dbReference type="InterPro" id="IPR009081">
    <property type="entry name" value="PP-bd_ACP"/>
</dbReference>
<dbReference type="InterPro" id="IPR014043">
    <property type="entry name" value="Acyl_transferase_dom"/>
</dbReference>
<dbReference type="PANTHER" id="PTHR43775:SF37">
    <property type="entry name" value="SI:DKEY-61P9.11"/>
    <property type="match status" value="1"/>
</dbReference>
<dbReference type="PANTHER" id="PTHR43775">
    <property type="entry name" value="FATTY ACID SYNTHASE"/>
    <property type="match status" value="1"/>
</dbReference>
<dbReference type="SUPFAM" id="SSF51735">
    <property type="entry name" value="NAD(P)-binding Rossmann-fold domains"/>
    <property type="match status" value="3"/>
</dbReference>
<dbReference type="InterPro" id="IPR050091">
    <property type="entry name" value="PKS_NRPS_Biosynth_Enz"/>
</dbReference>
<proteinExistence type="predicted"/>
<reference evidence="7 8" key="1">
    <citation type="submission" date="2021-12" db="EMBL/GenBank/DDBJ databases">
        <title>Discovery of the Pendulisporaceae a myxobacterial family with distinct sporulation behavior and unique specialized metabolism.</title>
        <authorList>
            <person name="Garcia R."/>
            <person name="Popoff A."/>
            <person name="Bader C.D."/>
            <person name="Loehr J."/>
            <person name="Walesch S."/>
            <person name="Walt C."/>
            <person name="Boldt J."/>
            <person name="Bunk B."/>
            <person name="Haeckl F.J.F.P.J."/>
            <person name="Gunesch A.P."/>
            <person name="Birkelbach J."/>
            <person name="Nuebel U."/>
            <person name="Pietschmann T."/>
            <person name="Bach T."/>
            <person name="Mueller R."/>
        </authorList>
    </citation>
    <scope>NUCLEOTIDE SEQUENCE [LARGE SCALE GENOMIC DNA]</scope>
    <source>
        <strain evidence="7 8">MSr11954</strain>
    </source>
</reference>
<dbReference type="SMART" id="SM00827">
    <property type="entry name" value="PKS_AT"/>
    <property type="match status" value="1"/>
</dbReference>
<accession>A0ABZ2MCP0</accession>
<evidence type="ECO:0000313" key="8">
    <source>
        <dbReference type="Proteomes" id="UP001370348"/>
    </source>
</evidence>
<dbReference type="Pfam" id="PF00109">
    <property type="entry name" value="ketoacyl-synt"/>
    <property type="match status" value="1"/>
</dbReference>
<feature type="domain" description="Ketosynthase family 3 (KS3)" evidence="6">
    <location>
        <begin position="1"/>
        <end position="417"/>
    </location>
</feature>
<dbReference type="Gene3D" id="3.30.70.3290">
    <property type="match status" value="1"/>
</dbReference>
<dbReference type="Pfam" id="PF00698">
    <property type="entry name" value="Acyl_transf_1"/>
    <property type="match status" value="1"/>
</dbReference>
<feature type="compositionally biased region" description="Pro residues" evidence="4">
    <location>
        <begin position="984"/>
        <end position="1005"/>
    </location>
</feature>
<dbReference type="InterPro" id="IPR057326">
    <property type="entry name" value="KR_dom"/>
</dbReference>
<dbReference type="PROSITE" id="PS00606">
    <property type="entry name" value="KS3_1"/>
    <property type="match status" value="1"/>
</dbReference>
<protein>
    <submittedName>
        <fullName evidence="7">SDR family NAD(P)-dependent oxidoreductase</fullName>
    </submittedName>
</protein>
<evidence type="ECO:0000256" key="3">
    <source>
        <dbReference type="ARBA" id="ARBA00022679"/>
    </source>
</evidence>
<dbReference type="InterPro" id="IPR016036">
    <property type="entry name" value="Malonyl_transacylase_ACP-bd"/>
</dbReference>
<gene>
    <name evidence="7" type="ORF">LZC94_37675</name>
</gene>
<dbReference type="SUPFAM" id="SSF55048">
    <property type="entry name" value="Probable ACP-binding domain of malonyl-CoA ACP transacylase"/>
    <property type="match status" value="1"/>
</dbReference>
<dbReference type="Pfam" id="PF16197">
    <property type="entry name" value="KAsynt_C_assoc"/>
    <property type="match status" value="1"/>
</dbReference>
<evidence type="ECO:0000256" key="1">
    <source>
        <dbReference type="ARBA" id="ARBA00022450"/>
    </source>
</evidence>
<evidence type="ECO:0000259" key="5">
    <source>
        <dbReference type="PROSITE" id="PS50075"/>
    </source>
</evidence>
<feature type="compositionally biased region" description="Low complexity" evidence="4">
    <location>
        <begin position="956"/>
        <end position="983"/>
    </location>
</feature>
<dbReference type="PROSITE" id="PS50075">
    <property type="entry name" value="CARRIER"/>
    <property type="match status" value="1"/>
</dbReference>
<dbReference type="Gene3D" id="3.40.47.10">
    <property type="match status" value="1"/>
</dbReference>
<dbReference type="InterPro" id="IPR018201">
    <property type="entry name" value="Ketoacyl_synth_AS"/>
</dbReference>
<dbReference type="SUPFAM" id="SSF53901">
    <property type="entry name" value="Thiolase-like"/>
    <property type="match status" value="1"/>
</dbReference>
<dbReference type="SUPFAM" id="SSF52151">
    <property type="entry name" value="FabD/lysophospholipase-like"/>
    <property type="match status" value="1"/>
</dbReference>
<evidence type="ECO:0000256" key="2">
    <source>
        <dbReference type="ARBA" id="ARBA00022553"/>
    </source>
</evidence>
<dbReference type="CDD" id="cd08955">
    <property type="entry name" value="KR_2_FAS_SDR_x"/>
    <property type="match status" value="1"/>
</dbReference>
<dbReference type="InterPro" id="IPR016035">
    <property type="entry name" value="Acyl_Trfase/lysoPLipase"/>
</dbReference>
<name>A0ABZ2MCP0_9BACT</name>
<dbReference type="InterPro" id="IPR020806">
    <property type="entry name" value="PKS_PP-bd"/>
</dbReference>
<sequence>MGCRFPGGADTPDRFWTMLDEGRDAIVEAPRDRWDRDAWYDPDPDAPGKMYTRWGGFLEGADRFDAEFFGISPREAARMDPQQRLVLEVAWEALEHAGIAAHRLAGSATGVFVGVSLSDYAGLQFADLTRLDAYAGSGSAPCIVANRLSYFGDFRGPSMTIDTACSSSLVAIHGACQSLRSGESDLALAGGVNLILTPDTTVALSRARMMAADGRCKTFDARADGYVRGEGCGIVVLKRLSDALSDRDRILAVVRGTAVNQDGRSNGLTAPSIHAQMDVIRRALANGRLGGEEVGYVEAHGTGTSLGDPIEVEALRETYGARSNGAACAMGSVKTNIGHLESAAGVAGFIKAVLALERGAIPPHLHLRELNPNISLSGTPFVIPTERRPWPPGASRRFAGVSSFGFGGTNAHVVLEEAPVLPPAARAVAVSPVRSLGLELAGSVGSEPVRSVALDAARSAGAQPAGSVGSEQVRPVGPDRARSAGAQPAGSVGSEPVRLVEASCELLVLSARSEVALRELAGRWALAMRMRPGEFGDLCRTARIGRTPFEHRLAVVGRSAEEVAVRLEGAPSFRLGEGPPPRVAFLFTGQGSQYAGMGRGLYETDPVFRRVLEQCDELCRGQLERPLLSLLFAEGDAQGPLHATAVTQPALFALEVALAESWRARGVVPDVVMGHSVGEYAAAVVAGALRLEDGLRLVLARGRLMQELPAGGAMVSIAAPEAEIVAGLAEGTCVAAVNGPEDAVIAGPEDAVAAVAKRFEARGRRTTKLTVSHAFHSALMEPMLDAFERVAATVRYEAPRIALVSNVTGALLPSVSAAYWRRHTRAPVRFAAGMETLDREGVRIFLEIGPRPTLVAMGRRCLPDDRAAAWLPSLRKGEDDRERVLLSLGGVWMHGASIALDGPGRRTSAPTYPFQRERFWLDGAGRRPGDSSSGLYALAWRPTVRAVSAAAASTGMSFATPTSSPSASATPTPSAGAMPTPSAIAPPTPSAIAPPTPSAIAPPTPSAIAPPSRVWRVVGDGQGLADALVTALEAHGVTAVRGAAAGASAGARDAAAGARDAAAGAWDAAAGAWDARRFEGIVDLGALDVHGAAPEGAVEVAAAALETIQSAVAEPGQPRIFFVTRGGLDASGIAGLGRVLAVEHPEAFGGVIDLDPGPGDARGREAAEMAAELLGASFEYVRFRGGQRHVARLARIEMPNVAGPARLALRPSATYLVTGGLGAIGLEVARWLVARGATNVVLVSRSAPSPEAAERIAALEGGKVRVCVVQADVSRPAEVERALKAARALGPLRGVIHAAGVAIGGLLARTDRATLERAMAPKAQGAWNLHASTLARDAPLARAAEPVHDAPLARAAEPIRDAPIARAAEPVRDAPLARTAEPVHDAPLARAAEPVHDATLARNAAPVHDAPLARAAVPIRDATLARNAAPVRDATLVGDSALAGGGDALDFFVLFSSGAALLGAPGQGAYAAANAFLDALAHERRARGLPALVVDWGPWTIGMADVATRERWGTFGVEPIPAEYGLDVLERAIVAGLTEVAVLPGSWPRTFAGRPAAEIPPLFSELVSTESLSNGGSAVRGELLLRLRAAPPPEREELLASELQRTIATILRSDPSRGPSARQGFFDMGMDSLMALELRNRLQLALDTSLPASLVFNYPTVESLGRYLAAEVLGFTGDTPVATNGRAAAAARDEELLAEVQGLSESDVASELEEFAARFLAEEAAR</sequence>
<dbReference type="InterPro" id="IPR013968">
    <property type="entry name" value="PKS_KR"/>
</dbReference>
<dbReference type="Pfam" id="PF00550">
    <property type="entry name" value="PP-binding"/>
    <property type="match status" value="1"/>
</dbReference>
<dbReference type="InterPro" id="IPR036736">
    <property type="entry name" value="ACP-like_sf"/>
</dbReference>
<dbReference type="InterPro" id="IPR006162">
    <property type="entry name" value="Ppantetheine_attach_site"/>
</dbReference>
<dbReference type="Gene3D" id="1.10.1200.10">
    <property type="entry name" value="ACP-like"/>
    <property type="match status" value="1"/>
</dbReference>
<dbReference type="InterPro" id="IPR001227">
    <property type="entry name" value="Ac_transferase_dom_sf"/>
</dbReference>
<dbReference type="SMART" id="SM00823">
    <property type="entry name" value="PKS_PP"/>
    <property type="match status" value="1"/>
</dbReference>
<evidence type="ECO:0000259" key="6">
    <source>
        <dbReference type="PROSITE" id="PS52004"/>
    </source>
</evidence>
<evidence type="ECO:0000256" key="4">
    <source>
        <dbReference type="SAM" id="MobiDB-lite"/>
    </source>
</evidence>
<dbReference type="InterPro" id="IPR016039">
    <property type="entry name" value="Thiolase-like"/>
</dbReference>
<organism evidence="7 8">
    <name type="scientific">Pendulispora albinea</name>
    <dbReference type="NCBI Taxonomy" id="2741071"/>
    <lineage>
        <taxon>Bacteria</taxon>
        <taxon>Pseudomonadati</taxon>
        <taxon>Myxococcota</taxon>
        <taxon>Myxococcia</taxon>
        <taxon>Myxococcales</taxon>
        <taxon>Sorangiineae</taxon>
        <taxon>Pendulisporaceae</taxon>
        <taxon>Pendulispora</taxon>
    </lineage>
</organism>